<dbReference type="EMBL" id="CAJQYY010000009">
    <property type="protein sequence ID" value="CAG4895574.1"/>
    <property type="molecule type" value="Genomic_DNA"/>
</dbReference>
<evidence type="ECO:0000313" key="2">
    <source>
        <dbReference type="Proteomes" id="UP000789752"/>
    </source>
</evidence>
<protein>
    <submittedName>
        <fullName evidence="1">Uncharacterized protein</fullName>
    </submittedName>
</protein>
<evidence type="ECO:0000313" key="1">
    <source>
        <dbReference type="EMBL" id="CAG4895574.1"/>
    </source>
</evidence>
<gene>
    <name evidence="1" type="ORF">R54767_01966</name>
</gene>
<sequence length="31" mass="3409">MAFIRIPAPLPARSNALDVYGTVLRARARIV</sequence>
<keyword evidence="2" id="KW-1185">Reference proteome</keyword>
<accession>A0ABM8U2E2</accession>
<comment type="caution">
    <text evidence="1">The sequence shown here is derived from an EMBL/GenBank/DDBJ whole genome shotgun (WGS) entry which is preliminary data.</text>
</comment>
<organism evidence="1 2">
    <name type="scientific">Paraburkholderia gardini</name>
    <dbReference type="NCBI Taxonomy" id="2823469"/>
    <lineage>
        <taxon>Bacteria</taxon>
        <taxon>Pseudomonadati</taxon>
        <taxon>Pseudomonadota</taxon>
        <taxon>Betaproteobacteria</taxon>
        <taxon>Burkholderiales</taxon>
        <taxon>Burkholderiaceae</taxon>
        <taxon>Paraburkholderia</taxon>
    </lineage>
</organism>
<proteinExistence type="predicted"/>
<name>A0ABM8U2E2_9BURK</name>
<reference evidence="1 2" key="1">
    <citation type="submission" date="2021-04" db="EMBL/GenBank/DDBJ databases">
        <authorList>
            <person name="Vanwijnsberghe S."/>
        </authorList>
    </citation>
    <scope>NUCLEOTIDE SEQUENCE [LARGE SCALE GENOMIC DNA]</scope>
    <source>
        <strain evidence="1 2">LMG 32171</strain>
    </source>
</reference>
<dbReference type="Proteomes" id="UP000789752">
    <property type="component" value="Unassembled WGS sequence"/>
</dbReference>